<proteinExistence type="predicted"/>
<dbReference type="InterPro" id="IPR036352">
    <property type="entry name" value="Semap_dom_sf"/>
</dbReference>
<dbReference type="GO" id="GO:0005886">
    <property type="term" value="C:plasma membrane"/>
    <property type="evidence" value="ECO:0007669"/>
    <property type="project" value="TreeGrafter"/>
</dbReference>
<feature type="domain" description="Sema" evidence="8">
    <location>
        <begin position="8"/>
        <end position="484"/>
    </location>
</feature>
<dbReference type="GO" id="GO:0030154">
    <property type="term" value="P:cell differentiation"/>
    <property type="evidence" value="ECO:0007669"/>
    <property type="project" value="UniProtKB-KW"/>
</dbReference>
<feature type="chain" id="PRO_5026738202" description="Sema domain-containing protein" evidence="7">
    <location>
        <begin position="20"/>
        <end position="511"/>
    </location>
</feature>
<dbReference type="InParanoid" id="A0A6L2PH19"/>
<dbReference type="InterPro" id="IPR002165">
    <property type="entry name" value="Plexin_repeat"/>
</dbReference>
<dbReference type="SUPFAM" id="SSF103575">
    <property type="entry name" value="Plexin repeat"/>
    <property type="match status" value="1"/>
</dbReference>
<reference evidence="10" key="1">
    <citation type="submission" date="2020-01" db="EMBL/GenBank/DDBJ databases">
        <title>Draft genome sequence of the Termite Coptotermes fromosanus.</title>
        <authorList>
            <person name="Itakura S."/>
            <person name="Yosikawa Y."/>
            <person name="Umezawa K."/>
        </authorList>
    </citation>
    <scope>NUCLEOTIDE SEQUENCE [LARGE SCALE GENOMIC DNA]</scope>
</reference>
<comment type="caution">
    <text evidence="9">The sequence shown here is derived from an EMBL/GenBank/DDBJ whole genome shotgun (WGS) entry which is preliminary data.</text>
</comment>
<feature type="non-terminal residue" evidence="9">
    <location>
        <position position="511"/>
    </location>
</feature>
<dbReference type="Proteomes" id="UP000502823">
    <property type="component" value="Unassembled WGS sequence"/>
</dbReference>
<keyword evidence="4" id="KW-1015">Disulfide bond</keyword>
<evidence type="ECO:0000256" key="4">
    <source>
        <dbReference type="ARBA" id="ARBA00023157"/>
    </source>
</evidence>
<evidence type="ECO:0000313" key="10">
    <source>
        <dbReference type="Proteomes" id="UP000502823"/>
    </source>
</evidence>
<evidence type="ECO:0000256" key="3">
    <source>
        <dbReference type="ARBA" id="ARBA00023136"/>
    </source>
</evidence>
<keyword evidence="5" id="KW-0325">Glycoprotein</keyword>
<comment type="caution">
    <text evidence="6">Lacks conserved residue(s) required for the propagation of feature annotation.</text>
</comment>
<dbReference type="FunFam" id="2.130.10.10:FF:000451">
    <property type="entry name" value="Plexin A4, B"/>
    <property type="match status" value="1"/>
</dbReference>
<keyword evidence="2" id="KW-0221">Differentiation</keyword>
<name>A0A6L2PH19_COPFO</name>
<dbReference type="Pfam" id="PF01437">
    <property type="entry name" value="PSI"/>
    <property type="match status" value="1"/>
</dbReference>
<dbReference type="PROSITE" id="PS51004">
    <property type="entry name" value="SEMA"/>
    <property type="match status" value="1"/>
</dbReference>
<dbReference type="InterPro" id="IPR015943">
    <property type="entry name" value="WD40/YVTN_repeat-like_dom_sf"/>
</dbReference>
<dbReference type="Gene3D" id="2.130.10.10">
    <property type="entry name" value="YVTN repeat-like/Quinoprotein amine dehydrogenase"/>
    <property type="match status" value="1"/>
</dbReference>
<dbReference type="AlphaFoldDB" id="A0A6L2PH19"/>
<evidence type="ECO:0000313" key="9">
    <source>
        <dbReference type="EMBL" id="GFG31849.1"/>
    </source>
</evidence>
<dbReference type="OrthoDB" id="125363at2759"/>
<dbReference type="Gene3D" id="3.30.1680.10">
    <property type="entry name" value="ligand-binding face of the semaphorins, domain 2"/>
    <property type="match status" value="1"/>
</dbReference>
<evidence type="ECO:0000256" key="7">
    <source>
        <dbReference type="SAM" id="SignalP"/>
    </source>
</evidence>
<dbReference type="CDD" id="cd11236">
    <property type="entry name" value="Sema_plexin_like"/>
    <property type="match status" value="1"/>
</dbReference>
<organism evidence="9 10">
    <name type="scientific">Coptotermes formosanus</name>
    <name type="common">Formosan subterranean termite</name>
    <dbReference type="NCBI Taxonomy" id="36987"/>
    <lineage>
        <taxon>Eukaryota</taxon>
        <taxon>Metazoa</taxon>
        <taxon>Ecdysozoa</taxon>
        <taxon>Arthropoda</taxon>
        <taxon>Hexapoda</taxon>
        <taxon>Insecta</taxon>
        <taxon>Pterygota</taxon>
        <taxon>Neoptera</taxon>
        <taxon>Polyneoptera</taxon>
        <taxon>Dictyoptera</taxon>
        <taxon>Blattodea</taxon>
        <taxon>Blattoidea</taxon>
        <taxon>Termitoidae</taxon>
        <taxon>Rhinotermitidae</taxon>
        <taxon>Coptotermes</taxon>
    </lineage>
</organism>
<dbReference type="InterPro" id="IPR001627">
    <property type="entry name" value="Semap_dom"/>
</dbReference>
<accession>A0A6L2PH19</accession>
<evidence type="ECO:0000256" key="2">
    <source>
        <dbReference type="ARBA" id="ARBA00022782"/>
    </source>
</evidence>
<dbReference type="GO" id="GO:0030334">
    <property type="term" value="P:regulation of cell migration"/>
    <property type="evidence" value="ECO:0007669"/>
    <property type="project" value="TreeGrafter"/>
</dbReference>
<dbReference type="GO" id="GO:0017154">
    <property type="term" value="F:semaphorin receptor activity"/>
    <property type="evidence" value="ECO:0007669"/>
    <property type="project" value="InterPro"/>
</dbReference>
<evidence type="ECO:0000259" key="8">
    <source>
        <dbReference type="PROSITE" id="PS51004"/>
    </source>
</evidence>
<evidence type="ECO:0000256" key="1">
    <source>
        <dbReference type="ARBA" id="ARBA00004370"/>
    </source>
</evidence>
<dbReference type="SUPFAM" id="SSF101912">
    <property type="entry name" value="Sema domain"/>
    <property type="match status" value="1"/>
</dbReference>
<gene>
    <name evidence="9" type="ORF">Cfor_02657</name>
</gene>
<dbReference type="Pfam" id="PF01403">
    <property type="entry name" value="Sema"/>
    <property type="match status" value="1"/>
</dbReference>
<feature type="signal peptide" evidence="7">
    <location>
        <begin position="1"/>
        <end position="19"/>
    </location>
</feature>
<keyword evidence="3" id="KW-0472">Membrane</keyword>
<dbReference type="SMART" id="SM00630">
    <property type="entry name" value="Sema"/>
    <property type="match status" value="1"/>
</dbReference>
<sequence>MRGMMLLVLTLSLCQVVVIQVAGNIVRTFTDETGTERFNHLVVDKNTGRVFIGAVNRLYQLSPDLELVMSEKTGPQDDSPECSTLDCPRTVLKKPTDNVNKALVIDYTTTRLISCGSVFQGICSVRNLHNISDVAQVVREAVVANNSTASTVAFIAPGPPNPPVTQVMYVGVTYTGNSPYRSEVPAVSSRSLDRDKMFMIAETAVTTGTRMFVNSLARERYPINYVYGFSSEGFSYFLTTQMRHTIPSPFISKLVRVCHDDENYYSYTEIPIDCISEGAKRYNLVQAAYVGKPGSDLASDLGITAQDDVLFAVFSESDQSEGEVSSKPSSYSALCVYSLKAIRRKFLQNVKTCFSGIGSRGLDFISPSHACVLTKLQTIGEDFCGLDVNTPLGGEQPIAAVPVLVFGSHLTAVAATSTGDYTVVFLGTANGHLKKVVVESSNAALEYGDLAVDENSPVNPDLHFDSQLMHLYVMTEKKVSKVKVQECSVYKTCWDCLGAKDPYCGWCSLEN</sequence>
<dbReference type="GO" id="GO:0002116">
    <property type="term" value="C:semaphorin receptor complex"/>
    <property type="evidence" value="ECO:0007669"/>
    <property type="project" value="TreeGrafter"/>
</dbReference>
<keyword evidence="10" id="KW-1185">Reference proteome</keyword>
<comment type="subcellular location">
    <subcellularLocation>
        <location evidence="1">Membrane</location>
    </subcellularLocation>
</comment>
<keyword evidence="7" id="KW-0732">Signal</keyword>
<dbReference type="PANTHER" id="PTHR22625">
    <property type="entry name" value="PLEXIN"/>
    <property type="match status" value="1"/>
</dbReference>
<dbReference type="InterPro" id="IPR031148">
    <property type="entry name" value="Plexin"/>
</dbReference>
<dbReference type="PANTHER" id="PTHR22625:SF70">
    <property type="entry name" value="PLEXIN A, ISOFORM A"/>
    <property type="match status" value="1"/>
</dbReference>
<protein>
    <recommendedName>
        <fullName evidence="8">Sema domain-containing protein</fullName>
    </recommendedName>
</protein>
<dbReference type="EMBL" id="BLKM01000334">
    <property type="protein sequence ID" value="GFG31849.1"/>
    <property type="molecule type" value="Genomic_DNA"/>
</dbReference>
<evidence type="ECO:0000256" key="5">
    <source>
        <dbReference type="ARBA" id="ARBA00023180"/>
    </source>
</evidence>
<evidence type="ECO:0000256" key="6">
    <source>
        <dbReference type="PROSITE-ProRule" id="PRU00352"/>
    </source>
</evidence>